<dbReference type="Pfam" id="PF00753">
    <property type="entry name" value="Lactamase_B"/>
    <property type="match status" value="1"/>
</dbReference>
<dbReference type="PANTHER" id="PTHR42951">
    <property type="entry name" value="METALLO-BETA-LACTAMASE DOMAIN-CONTAINING"/>
    <property type="match status" value="1"/>
</dbReference>
<name>A0A2M7PTK1_9BACT</name>
<accession>A0A2M7K669</accession>
<dbReference type="InterPro" id="IPR050855">
    <property type="entry name" value="NDM-1-like"/>
</dbReference>
<dbReference type="Proteomes" id="UP000230646">
    <property type="component" value="Unassembled WGS sequence"/>
</dbReference>
<accession>A0A2M8CG78</accession>
<keyword evidence="3" id="KW-0378">Hydrolase</keyword>
<dbReference type="InterPro" id="IPR036866">
    <property type="entry name" value="RibonucZ/Hydroxyglut_hydro"/>
</dbReference>
<dbReference type="SUPFAM" id="SSF56281">
    <property type="entry name" value="Metallo-hydrolase/oxidoreductase"/>
    <property type="match status" value="1"/>
</dbReference>
<evidence type="ECO:0000313" key="5">
    <source>
        <dbReference type="Proteomes" id="UP000228560"/>
    </source>
</evidence>
<reference evidence="2" key="2">
    <citation type="submission" date="2017-09" db="EMBL/GenBank/DDBJ databases">
        <title>Depth-based differentiation of microbial function through sediment-hosted aquifers and enrichment of novel symbionts in the deep terrestrial subsurface.</title>
        <authorList>
            <person name="Probst A.J."/>
            <person name="Ladd B."/>
            <person name="Jarett J.K."/>
            <person name="Geller-Mcgrath D.E."/>
            <person name="Sieber C.M.K."/>
            <person name="Emerson J.B."/>
            <person name="Anantharaman K."/>
            <person name="Thomas B.C."/>
            <person name="Malmstrom R."/>
            <person name="Stieglmeier M."/>
            <person name="Klingl A."/>
            <person name="Woyke T."/>
            <person name="Ryan C.M."/>
            <person name="Banfield J.F."/>
        </authorList>
    </citation>
    <scope>NUCLEOTIDE SEQUENCE</scope>
    <source>
        <strain evidence="2">CG_4_8_14_3_um_filter_34_18</strain>
    </source>
</reference>
<protein>
    <submittedName>
        <fullName evidence="3">MBL fold metallo-hydrolase</fullName>
    </submittedName>
</protein>
<dbReference type="Proteomes" id="UP000228560">
    <property type="component" value="Unassembled WGS sequence"/>
</dbReference>
<dbReference type="Proteomes" id="UP000231493">
    <property type="component" value="Unassembled WGS sequence"/>
</dbReference>
<evidence type="ECO:0000313" key="3">
    <source>
        <dbReference type="EMBL" id="PIY33973.1"/>
    </source>
</evidence>
<dbReference type="GO" id="GO:0016787">
    <property type="term" value="F:hydrolase activity"/>
    <property type="evidence" value="ECO:0007669"/>
    <property type="project" value="UniProtKB-KW"/>
</dbReference>
<proteinExistence type="predicted"/>
<dbReference type="EMBL" id="PFTV01000008">
    <property type="protein sequence ID" value="PJB58092.1"/>
    <property type="molecule type" value="Genomic_DNA"/>
</dbReference>
<reference evidence="5 6" key="1">
    <citation type="submission" date="2017-09" db="EMBL/GenBank/DDBJ databases">
        <title>Depth-based differentiation of microbial function through sediment-hosted aquifers and enrichment of novel symbionts in the deep terrestrial subsurface.</title>
        <authorList>
            <person name="Probst A.J."/>
            <person name="Ladd B."/>
            <person name="Jarett J.K."/>
            <person name="Geller-Mcgrath D.E."/>
            <person name="Sieber C.M."/>
            <person name="Emerson J.B."/>
            <person name="Anantharaman K."/>
            <person name="Thomas B.C."/>
            <person name="Malmstrom R."/>
            <person name="Stieglmeier M."/>
            <person name="Klingl A."/>
            <person name="Woyke T."/>
            <person name="Ryan C.M."/>
            <person name="Banfield J.F."/>
        </authorList>
    </citation>
    <scope>NUCLEOTIDE SEQUENCE [LARGE SCALE GENOMIC DNA]</scope>
    <source>
        <strain evidence="3">CG_4_10_14_3_um_filter_34_13</strain>
        <strain evidence="4">CG_4_9_14_3_um_filter_33_16</strain>
    </source>
</reference>
<evidence type="ECO:0000259" key="1">
    <source>
        <dbReference type="SMART" id="SM00849"/>
    </source>
</evidence>
<evidence type="ECO:0000313" key="6">
    <source>
        <dbReference type="Proteomes" id="UP000230646"/>
    </source>
</evidence>
<dbReference type="InterPro" id="IPR001279">
    <property type="entry name" value="Metallo-B-lactamas"/>
</dbReference>
<dbReference type="Gene3D" id="3.60.15.10">
    <property type="entry name" value="Ribonuclease Z/Hydroxyacylglutathione hydrolase-like"/>
    <property type="match status" value="1"/>
</dbReference>
<evidence type="ECO:0000313" key="2">
    <source>
        <dbReference type="EMBL" id="PIX33637.1"/>
    </source>
</evidence>
<dbReference type="EMBL" id="PFKO01000006">
    <property type="protein sequence ID" value="PIY33973.1"/>
    <property type="molecule type" value="Genomic_DNA"/>
</dbReference>
<accession>A0A2M7PTK1</accession>
<evidence type="ECO:0000313" key="4">
    <source>
        <dbReference type="EMBL" id="PJB58092.1"/>
    </source>
</evidence>
<dbReference type="RefSeq" id="WP_406606605.1">
    <property type="nucleotide sequence ID" value="NZ_PFKO01000006.1"/>
</dbReference>
<gene>
    <name evidence="4" type="ORF">CO097_00355</name>
    <name evidence="3" type="ORF">COZ07_00170</name>
    <name evidence="2" type="ORF">COZ58_06950</name>
</gene>
<dbReference type="SMART" id="SM00849">
    <property type="entry name" value="Lactamase_B"/>
    <property type="match status" value="1"/>
</dbReference>
<dbReference type="EMBL" id="PFIP01000140">
    <property type="protein sequence ID" value="PIX33637.1"/>
    <property type="molecule type" value="Genomic_DNA"/>
</dbReference>
<dbReference type="AlphaFoldDB" id="A0A2M7PTK1"/>
<comment type="caution">
    <text evidence="3">The sequence shown here is derived from an EMBL/GenBank/DDBJ whole genome shotgun (WGS) entry which is preliminary data.</text>
</comment>
<organism evidence="3 6">
    <name type="scientific">Candidatus Infernicultor aquiphilus</name>
    <dbReference type="NCBI Taxonomy" id="1805029"/>
    <lineage>
        <taxon>Bacteria</taxon>
        <taxon>Pseudomonadati</taxon>
        <taxon>Atribacterota</taxon>
        <taxon>Candidatus Phoenicimicrobiia</taxon>
        <taxon>Candidatus Pheonicimicrobiales</taxon>
        <taxon>Candidatus Phoenicimicrobiaceae</taxon>
        <taxon>Candidatus Infernicultor</taxon>
    </lineage>
</organism>
<dbReference type="PANTHER" id="PTHR42951:SF14">
    <property type="entry name" value="METALLO-BETA-LACTAMASE SUPERFAMILY PROTEIN"/>
    <property type="match status" value="1"/>
</dbReference>
<feature type="domain" description="Metallo-beta-lactamase" evidence="1">
    <location>
        <begin position="19"/>
        <end position="207"/>
    </location>
</feature>
<sequence>MALLNLQRIAVNTYLIPSPTNIGVYIQNEQAILIDSGNDKEAGRQILKLLKEKNWKVKLIINTHSNADHIGGNAFIQTNTNCRIAATRIEAAFIQDPVLEPSFLWGGFPYSRFTNKFLMAKPSKVTDIIPSSGKILDTNLEAISLPGHFLDMIGLKTPDNIIFIADSLFSEEIINKYHLFFLYDIKAHLETLQKLKTIAADTFIPSHSIPTSSIKKLIDINESKVTEIISTILSFCERAVAFNQILSRVCKKYEINLNANQYVLVSSTIKSYLSFLGEKGELEMFFSEGNVFWKKRE</sequence>
<dbReference type="CDD" id="cd07743">
    <property type="entry name" value="metallo-hydrolase-like_MBL-fold"/>
    <property type="match status" value="1"/>
</dbReference>